<dbReference type="PANTHER" id="PTHR42926">
    <property type="match status" value="1"/>
</dbReference>
<keyword evidence="9" id="KW-1185">Reference proteome</keyword>
<reference evidence="8" key="1">
    <citation type="journal article" date="2021" name="Antonie Van Leeuwenhoek">
        <title>Draft genome and description of Waterburya agarophytonicola gen. nov. sp. nov. (Pleurocapsales, Cyanobacteria): a seaweed symbiont.</title>
        <authorList>
            <person name="Bonthond G."/>
            <person name="Shalygin S."/>
            <person name="Bayer T."/>
            <person name="Weinberger F."/>
        </authorList>
    </citation>
    <scope>NUCLEOTIDE SEQUENCE</scope>
    <source>
        <strain evidence="8">KI4</strain>
    </source>
</reference>
<proteinExistence type="predicted"/>
<dbReference type="RefSeq" id="WP_229639738.1">
    <property type="nucleotide sequence ID" value="NZ_JADWDC010000011.1"/>
</dbReference>
<dbReference type="InterPro" id="IPR010624">
    <property type="entry name" value="KaiC_dom"/>
</dbReference>
<sequence>MTIHRISTGISGLDSILSGGLIENQAYLIKGQPGSGKTILGFHFLDCGIDQQESSLFISFGESEARLRRNAKLIGINLEKVEFLDLSTGEDFFTEDRRYDIFSPSEVEKAPVTKKLIEAVEQVQPKRVFLDAITQFRFLASDTFEFRKQVQSFLRFVIDRDITLLFTSEGSDRNPDDDLQFMSDGVIELHSNINKRCLRVNKFRGSGFAKGHHDLKLGDRGMSVFPTLIPEAYQRNVPFEVISAGIPEIDELLNGGIERGTTTILSGPSGVGKSTFGIQFMKEAAGRGERSILYAFEEAEDTILKRCSAVNIPVHAMIDRGTLSIVNIEPLKYTPNQFAHLVRQEVEQNQVKIVMIDSTSGYKLSMDGENLIRQLHSLCQYLKNMGVTVILVNETHIIAGGEFNVTEVGLSYLADNLIFLRYLEINGELCKAIGVLKKRVSDFERTLREFEITKYGIKVGEPLTQLRGILSGIPTSINNQQ</sequence>
<evidence type="ECO:0000256" key="4">
    <source>
        <dbReference type="ARBA" id="ARBA00022737"/>
    </source>
</evidence>
<dbReference type="PANTHER" id="PTHR42926:SF1">
    <property type="entry name" value="CIRCADIAN CLOCK OSCILLATOR PROTEIN KAIC 1"/>
    <property type="match status" value="1"/>
</dbReference>
<dbReference type="GO" id="GO:0016787">
    <property type="term" value="F:hydrolase activity"/>
    <property type="evidence" value="ECO:0007669"/>
    <property type="project" value="UniProtKB-KW"/>
</dbReference>
<keyword evidence="2" id="KW-0597">Phosphoprotein</keyword>
<comment type="caution">
    <text evidence="8">The sequence shown here is derived from an EMBL/GenBank/DDBJ whole genome shotgun (WGS) entry which is preliminary data.</text>
</comment>
<evidence type="ECO:0000256" key="1">
    <source>
        <dbReference type="ARBA" id="ARBA00012513"/>
    </source>
</evidence>
<gene>
    <name evidence="8" type="ORF">I4641_06880</name>
</gene>
<accession>A0A964BR17</accession>
<evidence type="ECO:0000259" key="7">
    <source>
        <dbReference type="PROSITE" id="PS51146"/>
    </source>
</evidence>
<protein>
    <recommendedName>
        <fullName evidence="1">non-specific serine/threonine protein kinase</fullName>
        <ecNumber evidence="1">2.7.11.1</ecNumber>
    </recommendedName>
</protein>
<evidence type="ECO:0000256" key="5">
    <source>
        <dbReference type="ARBA" id="ARBA00022777"/>
    </source>
</evidence>
<name>A0A964BR17_9CYAN</name>
<keyword evidence="4" id="KW-0677">Repeat</keyword>
<dbReference type="GO" id="GO:0005524">
    <property type="term" value="F:ATP binding"/>
    <property type="evidence" value="ECO:0007669"/>
    <property type="project" value="InterPro"/>
</dbReference>
<dbReference type="PIRSF" id="PIRSF039117">
    <property type="entry name" value="KaiC"/>
    <property type="match status" value="1"/>
</dbReference>
<keyword evidence="5" id="KW-0418">Kinase</keyword>
<dbReference type="Gene3D" id="3.40.50.300">
    <property type="entry name" value="P-loop containing nucleotide triphosphate hydrolases"/>
    <property type="match status" value="2"/>
</dbReference>
<dbReference type="SUPFAM" id="SSF52540">
    <property type="entry name" value="P-loop containing nucleoside triphosphate hydrolases"/>
    <property type="match status" value="2"/>
</dbReference>
<dbReference type="InterPro" id="IPR014774">
    <property type="entry name" value="KaiC-like_dom"/>
</dbReference>
<dbReference type="Proteomes" id="UP000729733">
    <property type="component" value="Unassembled WGS sequence"/>
</dbReference>
<feature type="domain" description="KaiC" evidence="7">
    <location>
        <begin position="240"/>
        <end position="473"/>
    </location>
</feature>
<evidence type="ECO:0000256" key="6">
    <source>
        <dbReference type="ARBA" id="ARBA00022801"/>
    </source>
</evidence>
<dbReference type="InterPro" id="IPR003593">
    <property type="entry name" value="AAA+_ATPase"/>
</dbReference>
<dbReference type="EC" id="2.7.11.1" evidence="1"/>
<dbReference type="PROSITE" id="PS51146">
    <property type="entry name" value="KAIC"/>
    <property type="match status" value="2"/>
</dbReference>
<dbReference type="InterPro" id="IPR030665">
    <property type="entry name" value="KaiC"/>
</dbReference>
<dbReference type="InterPro" id="IPR027417">
    <property type="entry name" value="P-loop_NTPase"/>
</dbReference>
<keyword evidence="6" id="KW-0378">Hydrolase</keyword>
<dbReference type="AlphaFoldDB" id="A0A964BR17"/>
<evidence type="ECO:0000313" key="9">
    <source>
        <dbReference type="Proteomes" id="UP000729733"/>
    </source>
</evidence>
<dbReference type="SMART" id="SM00382">
    <property type="entry name" value="AAA"/>
    <property type="match status" value="2"/>
</dbReference>
<dbReference type="Pfam" id="PF06745">
    <property type="entry name" value="ATPase"/>
    <property type="match status" value="2"/>
</dbReference>
<dbReference type="EMBL" id="JADWDC010000011">
    <property type="protein sequence ID" value="MCC0176702.1"/>
    <property type="molecule type" value="Genomic_DNA"/>
</dbReference>
<evidence type="ECO:0000256" key="2">
    <source>
        <dbReference type="ARBA" id="ARBA00022553"/>
    </source>
</evidence>
<dbReference type="InterPro" id="IPR051347">
    <property type="entry name" value="Circadian_clock_KaiC-rel"/>
</dbReference>
<evidence type="ECO:0000313" key="8">
    <source>
        <dbReference type="EMBL" id="MCC0176702.1"/>
    </source>
</evidence>
<dbReference type="GO" id="GO:0004674">
    <property type="term" value="F:protein serine/threonine kinase activity"/>
    <property type="evidence" value="ECO:0007669"/>
    <property type="project" value="UniProtKB-EC"/>
</dbReference>
<evidence type="ECO:0000256" key="3">
    <source>
        <dbReference type="ARBA" id="ARBA00022679"/>
    </source>
</evidence>
<keyword evidence="3" id="KW-0808">Transferase</keyword>
<dbReference type="PRINTS" id="PR01874">
    <property type="entry name" value="DNAREPAIRADA"/>
</dbReference>
<feature type="domain" description="KaiC" evidence="7">
    <location>
        <begin position="4"/>
        <end position="238"/>
    </location>
</feature>
<organism evidence="8 9">
    <name type="scientific">Waterburya agarophytonicola KI4</name>
    <dbReference type="NCBI Taxonomy" id="2874699"/>
    <lineage>
        <taxon>Bacteria</taxon>
        <taxon>Bacillati</taxon>
        <taxon>Cyanobacteriota</taxon>
        <taxon>Cyanophyceae</taxon>
        <taxon>Pleurocapsales</taxon>
        <taxon>Hyellaceae</taxon>
        <taxon>Waterburya</taxon>
        <taxon>Waterburya agarophytonicola</taxon>
    </lineage>
</organism>